<accession>A0AA85KF12</accession>
<feature type="transmembrane region" description="Helical" evidence="1">
    <location>
        <begin position="148"/>
        <end position="166"/>
    </location>
</feature>
<keyword evidence="1" id="KW-1133">Transmembrane helix</keyword>
<feature type="transmembrane region" description="Helical" evidence="1">
    <location>
        <begin position="242"/>
        <end position="269"/>
    </location>
</feature>
<reference evidence="3" key="2">
    <citation type="submission" date="2023-11" db="UniProtKB">
        <authorList>
            <consortium name="WormBaseParasite"/>
        </authorList>
    </citation>
    <scope>IDENTIFICATION</scope>
</reference>
<dbReference type="WBParaSite" id="TREG1_78720.1">
    <property type="protein sequence ID" value="TREG1_78720.1"/>
    <property type="gene ID" value="TREG1_78720"/>
</dbReference>
<feature type="transmembrane region" description="Helical" evidence="1">
    <location>
        <begin position="178"/>
        <end position="199"/>
    </location>
</feature>
<keyword evidence="1" id="KW-0472">Membrane</keyword>
<feature type="transmembrane region" description="Helical" evidence="1">
    <location>
        <begin position="91"/>
        <end position="113"/>
    </location>
</feature>
<sequence length="270" mass="29913">MLVQLSLRMLIIDNDSNKSSFRKTEESLSATNEESSVINYHRRIQKNFIDISKYDKRVIVFSVVLIIIAVIIVIAPHFFGSFDLNPVVHLIMTMVFCVLAIASGYLVVISTYFREKLITALITLLIYGICCSVCLSIFFTGATLLDVILGWVASVVICACGVFLGAMIKKDLTEKFDIFLVVCVVIFILTGIAMVILIADKIIRAVLTIAGIGIFVEVFLVSVIVGQLIFKSGHLHIRDDWSLGVLGVFTLVITAFVIAEVAIYCFRIMT</sequence>
<organism evidence="2 3">
    <name type="scientific">Trichobilharzia regenti</name>
    <name type="common">Nasal bird schistosome</name>
    <dbReference type="NCBI Taxonomy" id="157069"/>
    <lineage>
        <taxon>Eukaryota</taxon>
        <taxon>Metazoa</taxon>
        <taxon>Spiralia</taxon>
        <taxon>Lophotrochozoa</taxon>
        <taxon>Platyhelminthes</taxon>
        <taxon>Trematoda</taxon>
        <taxon>Digenea</taxon>
        <taxon>Strigeidida</taxon>
        <taxon>Schistosomatoidea</taxon>
        <taxon>Schistosomatidae</taxon>
        <taxon>Trichobilharzia</taxon>
    </lineage>
</organism>
<reference evidence="2" key="1">
    <citation type="submission" date="2022-06" db="EMBL/GenBank/DDBJ databases">
        <authorList>
            <person name="Berger JAMES D."/>
            <person name="Berger JAMES D."/>
        </authorList>
    </citation>
    <scope>NUCLEOTIDE SEQUENCE [LARGE SCALE GENOMIC DNA]</scope>
</reference>
<proteinExistence type="predicted"/>
<keyword evidence="1" id="KW-0812">Transmembrane</keyword>
<name>A0AA85KF12_TRIRE</name>
<dbReference type="Proteomes" id="UP000050795">
    <property type="component" value="Unassembled WGS sequence"/>
</dbReference>
<feature type="transmembrane region" description="Helical" evidence="1">
    <location>
        <begin position="58"/>
        <end position="79"/>
    </location>
</feature>
<dbReference type="AlphaFoldDB" id="A0AA85KF12"/>
<feature type="transmembrane region" description="Helical" evidence="1">
    <location>
        <begin position="205"/>
        <end position="230"/>
    </location>
</feature>
<evidence type="ECO:0000313" key="2">
    <source>
        <dbReference type="Proteomes" id="UP000050795"/>
    </source>
</evidence>
<keyword evidence="2" id="KW-1185">Reference proteome</keyword>
<feature type="transmembrane region" description="Helical" evidence="1">
    <location>
        <begin position="120"/>
        <end position="142"/>
    </location>
</feature>
<evidence type="ECO:0000313" key="3">
    <source>
        <dbReference type="WBParaSite" id="TREG1_78720.1"/>
    </source>
</evidence>
<protein>
    <submittedName>
        <fullName evidence="3">Uncharacterized protein</fullName>
    </submittedName>
</protein>
<evidence type="ECO:0000256" key="1">
    <source>
        <dbReference type="SAM" id="Phobius"/>
    </source>
</evidence>